<proteinExistence type="predicted"/>
<evidence type="ECO:0000313" key="16">
    <source>
        <dbReference type="Proteomes" id="UP000273143"/>
    </source>
</evidence>
<dbReference type="KEGG" id="emo:DM558_01300"/>
<sequence length="907" mass="102482">MDRPNPDSLLQQLNQQEQKAQRGKLRIYFGAVAGVGKTYAMLSAAREAQKNGAKVLVGLIETHGRKETEKQLQGFDLLPRITTQYKGKVFQEFDLNKAIEAKPDLLLVDELAHSNLEGSRHPKRWQDIDEILSQGINVWTTLNVQHLESLNSIISQITEVTIHETVPDVFFESADEVILVDTTTDELLNRLHVGKIYQQEQAKRAFNHFFRRGNLISLREIALRRTADRIKSDVHHYRQEKSIQRVWQTEAGILVYMTGASGDENIIREAARWAQQLGCAWHTVFVENADFKKTSTQQHNAILTRLKFAESLGATTQVLMESDTAKALVDYARKNNLSKLLSCALVKRRFWWHKSLMQQIAALAPELDFIQIAKQTQKIGKVAQTSQEKVTHEPWLKTPKKKLKLRPYFYTTALTSLLTVCLWPISNHLDPANIVLFFLLMVILASIRYGRNVGIFTSIISVLIFDFCFISPRFSLNITDLQYLVTFAVMLFVGSLSSQLMASLKYRAKIAKTREARVQSLFQFAKALSGYLETEQVIKKSTQVMQQEFGGSVVLLLPTPEEQLQDNASEGIDLAIAQWAFDHQAEAGFATNTLPKHPFRYIPLNAPVRIRGILAIAPKHLNDLLIPEKKQLLETITSLIAIALERIHFAEVARQVLIQVESEQLRNTLLSTISHDLRTPLTSLMGQAENLMSRHQTISKELLQENLQAIYDNARSIHSIVCNVLDMARIDTGHFKAKLDWYSIEEIIGSVLHNISLSYPQIKIKVHCPSTIPLVEFDPLLIERVLHNLIENAIKYSQGIPQVEVDVKYRKDQLVVSVLDRGIGLPEGQEQAIFEKFNRGKIETAYTGVGLGLSIAKTIIDAHKGTISAKQRIDGGSCFTFTIPATPMPLIELESPEIIEQDNGKES</sequence>
<dbReference type="Gene3D" id="3.30.450.40">
    <property type="match status" value="1"/>
</dbReference>
<keyword evidence="5" id="KW-0808">Transferase</keyword>
<dbReference type="Pfam" id="PF02518">
    <property type="entry name" value="HATPase_c"/>
    <property type="match status" value="1"/>
</dbReference>
<dbReference type="SUPFAM" id="SSF52540">
    <property type="entry name" value="P-loop containing nucleoside triphosphate hydrolases"/>
    <property type="match status" value="1"/>
</dbReference>
<gene>
    <name evidence="15" type="ORF">DM558_01300</name>
</gene>
<dbReference type="FunFam" id="3.30.565.10:FF:000006">
    <property type="entry name" value="Sensor histidine kinase WalK"/>
    <property type="match status" value="1"/>
</dbReference>
<dbReference type="Pfam" id="PF13492">
    <property type="entry name" value="GAF_3"/>
    <property type="match status" value="1"/>
</dbReference>
<dbReference type="InterPro" id="IPR005467">
    <property type="entry name" value="His_kinase_dom"/>
</dbReference>
<dbReference type="GO" id="GO:0005886">
    <property type="term" value="C:plasma membrane"/>
    <property type="evidence" value="ECO:0007669"/>
    <property type="project" value="UniProtKB-ARBA"/>
</dbReference>
<keyword evidence="11" id="KW-0902">Two-component regulatory system</keyword>
<dbReference type="PRINTS" id="PR00344">
    <property type="entry name" value="BCTRLSENSOR"/>
</dbReference>
<dbReference type="Gene3D" id="3.30.565.10">
    <property type="entry name" value="Histidine kinase-like ATPase, C-terminal domain"/>
    <property type="match status" value="1"/>
</dbReference>
<dbReference type="InterPro" id="IPR003018">
    <property type="entry name" value="GAF"/>
</dbReference>
<evidence type="ECO:0000256" key="4">
    <source>
        <dbReference type="ARBA" id="ARBA00022553"/>
    </source>
</evidence>
<dbReference type="InterPro" id="IPR004358">
    <property type="entry name" value="Sig_transdc_His_kin-like_C"/>
</dbReference>
<dbReference type="InterPro" id="IPR036890">
    <property type="entry name" value="HATPase_C_sf"/>
</dbReference>
<dbReference type="GO" id="GO:0005524">
    <property type="term" value="F:ATP binding"/>
    <property type="evidence" value="ECO:0007669"/>
    <property type="project" value="UniProtKB-KW"/>
</dbReference>
<feature type="domain" description="Histidine kinase" evidence="14">
    <location>
        <begin position="672"/>
        <end position="887"/>
    </location>
</feature>
<keyword evidence="8 15" id="KW-0418">Kinase</keyword>
<reference evidence="16" key="1">
    <citation type="submission" date="2018-06" db="EMBL/GenBank/DDBJ databases">
        <title>Complete genome of Pseudomonas insecticola strain QZS01.</title>
        <authorList>
            <person name="Wang J."/>
            <person name="Su Q."/>
        </authorList>
    </citation>
    <scope>NUCLEOTIDE SEQUENCE [LARGE SCALE GENOMIC DNA]</scope>
    <source>
        <strain evidence="16">QZS01</strain>
    </source>
</reference>
<dbReference type="Gene3D" id="1.10.287.130">
    <property type="match status" value="1"/>
</dbReference>
<feature type="transmembrane region" description="Helical" evidence="13">
    <location>
        <begin position="407"/>
        <end position="425"/>
    </location>
</feature>
<evidence type="ECO:0000259" key="14">
    <source>
        <dbReference type="PROSITE" id="PS50109"/>
    </source>
</evidence>
<dbReference type="Pfam" id="PF02702">
    <property type="entry name" value="KdpD"/>
    <property type="match status" value="1"/>
</dbReference>
<keyword evidence="6 13" id="KW-0812">Transmembrane</keyword>
<evidence type="ECO:0000256" key="9">
    <source>
        <dbReference type="ARBA" id="ARBA00022840"/>
    </source>
</evidence>
<dbReference type="InterPro" id="IPR029016">
    <property type="entry name" value="GAF-like_dom_sf"/>
</dbReference>
<protein>
    <recommendedName>
        <fullName evidence="3">histidine kinase</fullName>
        <ecNumber evidence="3">2.7.13.3</ecNumber>
    </recommendedName>
</protein>
<dbReference type="SMART" id="SM00387">
    <property type="entry name" value="HATPase_c"/>
    <property type="match status" value="1"/>
</dbReference>
<dbReference type="Gene3D" id="3.40.50.300">
    <property type="entry name" value="P-loop containing nucleotide triphosphate hydrolases"/>
    <property type="match status" value="1"/>
</dbReference>
<accession>A0A3Q9JLG3</accession>
<evidence type="ECO:0000256" key="13">
    <source>
        <dbReference type="SAM" id="Phobius"/>
    </source>
</evidence>
<keyword evidence="4" id="KW-0597">Phosphoprotein</keyword>
<dbReference type="SUPFAM" id="SSF47384">
    <property type="entry name" value="Homodimeric domain of signal transducing histidine kinase"/>
    <property type="match status" value="1"/>
</dbReference>
<dbReference type="InterPro" id="IPR003661">
    <property type="entry name" value="HisK_dim/P_dom"/>
</dbReference>
<dbReference type="InterPro" id="IPR027417">
    <property type="entry name" value="P-loop_NTPase"/>
</dbReference>
<dbReference type="RefSeq" id="WP_127161705.1">
    <property type="nucleotide sequence ID" value="NZ_CP029822.1"/>
</dbReference>
<evidence type="ECO:0000256" key="5">
    <source>
        <dbReference type="ARBA" id="ARBA00022679"/>
    </source>
</evidence>
<dbReference type="Proteomes" id="UP000273143">
    <property type="component" value="Chromosome"/>
</dbReference>
<evidence type="ECO:0000256" key="8">
    <source>
        <dbReference type="ARBA" id="ARBA00022777"/>
    </source>
</evidence>
<dbReference type="Gene3D" id="1.20.120.620">
    <property type="entry name" value="Backbone structure of the membrane domain of e. Coli histidine kinase receptor kdpd"/>
    <property type="match status" value="1"/>
</dbReference>
<organism evidence="15 16">
    <name type="scientific">Entomomonas moraniae</name>
    <dbReference type="NCBI Taxonomy" id="2213226"/>
    <lineage>
        <taxon>Bacteria</taxon>
        <taxon>Pseudomonadati</taxon>
        <taxon>Pseudomonadota</taxon>
        <taxon>Gammaproteobacteria</taxon>
        <taxon>Pseudomonadales</taxon>
        <taxon>Pseudomonadaceae</taxon>
        <taxon>Entomomonas</taxon>
    </lineage>
</organism>
<dbReference type="EC" id="2.7.13.3" evidence="3"/>
<dbReference type="Pfam" id="PF00512">
    <property type="entry name" value="HisKA"/>
    <property type="match status" value="1"/>
</dbReference>
<dbReference type="InterPro" id="IPR003594">
    <property type="entry name" value="HATPase_dom"/>
</dbReference>
<dbReference type="InterPro" id="IPR003852">
    <property type="entry name" value="Sig_transdc_His_kinase_KdpD_N"/>
</dbReference>
<evidence type="ECO:0000256" key="12">
    <source>
        <dbReference type="ARBA" id="ARBA00023136"/>
    </source>
</evidence>
<evidence type="ECO:0000256" key="1">
    <source>
        <dbReference type="ARBA" id="ARBA00000085"/>
    </source>
</evidence>
<dbReference type="Pfam" id="PF13493">
    <property type="entry name" value="DUF4118"/>
    <property type="match status" value="1"/>
</dbReference>
<evidence type="ECO:0000256" key="10">
    <source>
        <dbReference type="ARBA" id="ARBA00022989"/>
    </source>
</evidence>
<dbReference type="GO" id="GO:0000155">
    <property type="term" value="F:phosphorelay sensor kinase activity"/>
    <property type="evidence" value="ECO:0007669"/>
    <property type="project" value="InterPro"/>
</dbReference>
<dbReference type="PROSITE" id="PS50109">
    <property type="entry name" value="HIS_KIN"/>
    <property type="match status" value="1"/>
</dbReference>
<feature type="transmembrane region" description="Helical" evidence="13">
    <location>
        <begin position="454"/>
        <end position="475"/>
    </location>
</feature>
<dbReference type="InterPro" id="IPR038318">
    <property type="entry name" value="KdpD_sf"/>
</dbReference>
<keyword evidence="16" id="KW-1185">Reference proteome</keyword>
<dbReference type="InterPro" id="IPR052023">
    <property type="entry name" value="Histidine_kinase_KdpD"/>
</dbReference>
<evidence type="ECO:0000256" key="3">
    <source>
        <dbReference type="ARBA" id="ARBA00012438"/>
    </source>
</evidence>
<dbReference type="InterPro" id="IPR036097">
    <property type="entry name" value="HisK_dim/P_sf"/>
</dbReference>
<evidence type="ECO:0000256" key="2">
    <source>
        <dbReference type="ARBA" id="ARBA00004141"/>
    </source>
</evidence>
<dbReference type="GO" id="GO:0005737">
    <property type="term" value="C:cytoplasm"/>
    <property type="evidence" value="ECO:0007669"/>
    <property type="project" value="UniProtKB-ARBA"/>
</dbReference>
<dbReference type="SMART" id="SM00388">
    <property type="entry name" value="HisKA"/>
    <property type="match status" value="1"/>
</dbReference>
<dbReference type="AlphaFoldDB" id="A0A3Q9JLG3"/>
<dbReference type="PANTHER" id="PTHR45569:SF1">
    <property type="entry name" value="SENSOR PROTEIN KDPD"/>
    <property type="match status" value="1"/>
</dbReference>
<evidence type="ECO:0000256" key="6">
    <source>
        <dbReference type="ARBA" id="ARBA00022692"/>
    </source>
</evidence>
<dbReference type="PANTHER" id="PTHR45569">
    <property type="entry name" value="SENSOR PROTEIN KDPD"/>
    <property type="match status" value="1"/>
</dbReference>
<dbReference type="InterPro" id="IPR025201">
    <property type="entry name" value="KdpD_TM"/>
</dbReference>
<comment type="catalytic activity">
    <reaction evidence="1">
        <text>ATP + protein L-histidine = ADP + protein N-phospho-L-histidine.</text>
        <dbReference type="EC" id="2.7.13.3"/>
    </reaction>
</comment>
<keyword evidence="10 13" id="KW-1133">Transmembrane helix</keyword>
<feature type="transmembrane region" description="Helical" evidence="13">
    <location>
        <begin position="481"/>
        <end position="504"/>
    </location>
</feature>
<keyword evidence="12 13" id="KW-0472">Membrane</keyword>
<dbReference type="CDD" id="cd00075">
    <property type="entry name" value="HATPase"/>
    <property type="match status" value="1"/>
</dbReference>
<name>A0A3Q9JLG3_9GAMM</name>
<dbReference type="FunFam" id="3.40.50.300:FF:000483">
    <property type="entry name" value="Sensor histidine kinase KdpD"/>
    <property type="match status" value="1"/>
</dbReference>
<feature type="transmembrane region" description="Helical" evidence="13">
    <location>
        <begin position="431"/>
        <end position="447"/>
    </location>
</feature>
<keyword evidence="9" id="KW-0067">ATP-binding</keyword>
<dbReference type="CDD" id="cd00082">
    <property type="entry name" value="HisKA"/>
    <property type="match status" value="1"/>
</dbReference>
<evidence type="ECO:0000256" key="11">
    <source>
        <dbReference type="ARBA" id="ARBA00023012"/>
    </source>
</evidence>
<comment type="subcellular location">
    <subcellularLocation>
        <location evidence="2">Membrane</location>
        <topology evidence="2">Multi-pass membrane protein</topology>
    </subcellularLocation>
</comment>
<evidence type="ECO:0000313" key="15">
    <source>
        <dbReference type="EMBL" id="AZS49494.1"/>
    </source>
</evidence>
<keyword evidence="7" id="KW-0547">Nucleotide-binding</keyword>
<dbReference type="EMBL" id="CP029822">
    <property type="protein sequence ID" value="AZS49494.1"/>
    <property type="molecule type" value="Genomic_DNA"/>
</dbReference>
<dbReference type="SUPFAM" id="SSF55874">
    <property type="entry name" value="ATPase domain of HSP90 chaperone/DNA topoisomerase II/histidine kinase"/>
    <property type="match status" value="1"/>
</dbReference>
<evidence type="ECO:0000256" key="7">
    <source>
        <dbReference type="ARBA" id="ARBA00022741"/>
    </source>
</evidence>